<name>A0A084SIY0_9BACT</name>
<evidence type="ECO:0008006" key="3">
    <source>
        <dbReference type="Google" id="ProtNLM"/>
    </source>
</evidence>
<organism evidence="1 2">
    <name type="scientific">Archangium violaceum Cb vi76</name>
    <dbReference type="NCBI Taxonomy" id="1406225"/>
    <lineage>
        <taxon>Bacteria</taxon>
        <taxon>Pseudomonadati</taxon>
        <taxon>Myxococcota</taxon>
        <taxon>Myxococcia</taxon>
        <taxon>Myxococcales</taxon>
        <taxon>Cystobacterineae</taxon>
        <taxon>Archangiaceae</taxon>
        <taxon>Archangium</taxon>
    </lineage>
</organism>
<dbReference type="AlphaFoldDB" id="A0A084SIY0"/>
<evidence type="ECO:0000313" key="1">
    <source>
        <dbReference type="EMBL" id="KFA88415.1"/>
    </source>
</evidence>
<dbReference type="RefSeq" id="WP_043408595.1">
    <property type="nucleotide sequence ID" value="NZ_JPMI01000291.1"/>
</dbReference>
<dbReference type="InterPro" id="IPR029058">
    <property type="entry name" value="AB_hydrolase_fold"/>
</dbReference>
<comment type="caution">
    <text evidence="1">The sequence shown here is derived from an EMBL/GenBank/DDBJ whole genome shotgun (WGS) entry which is preliminary data.</text>
</comment>
<sequence>MSNVDPNLRRELFGWYSHRLGMDMPVARYGHWGPALLLFPTAGGDFLEAERMGLIQSVAHHLFAGRVQIFSINSINPWAWMNEGIPLHQKAHNQARFSEYVEEEVVPHIRRCLGNEHARIGAAGASFGAFHAANAFFRRPDQFELLLGLGGFYDLQSDFLHGYWSDDVYFNNPASYVPNLPEGHGLELLRHHSRIHLVTSRGAWENPGYSEHLSHLLHQRDIPHNLDIWGHDMPHDWPTWYRQLDHYMAERLGY</sequence>
<dbReference type="SUPFAM" id="SSF53474">
    <property type="entry name" value="alpha/beta-Hydrolases"/>
    <property type="match status" value="1"/>
</dbReference>
<evidence type="ECO:0000313" key="2">
    <source>
        <dbReference type="Proteomes" id="UP000028547"/>
    </source>
</evidence>
<dbReference type="EMBL" id="JPMI01000291">
    <property type="protein sequence ID" value="KFA88415.1"/>
    <property type="molecule type" value="Genomic_DNA"/>
</dbReference>
<accession>A0A084SIY0</accession>
<gene>
    <name evidence="1" type="ORF">Q664_41045</name>
</gene>
<protein>
    <recommendedName>
        <fullName evidence="3">Esterase</fullName>
    </recommendedName>
</protein>
<dbReference type="Gene3D" id="3.40.50.1820">
    <property type="entry name" value="alpha/beta hydrolase"/>
    <property type="match status" value="1"/>
</dbReference>
<reference evidence="1 2" key="1">
    <citation type="submission" date="2014-07" db="EMBL/GenBank/DDBJ databases">
        <title>Draft Genome Sequence of Gephyronic Acid Producer, Cystobacter violaceus Strain Cb vi76.</title>
        <authorList>
            <person name="Stevens D.C."/>
            <person name="Young J."/>
            <person name="Carmichael R."/>
            <person name="Tan J."/>
            <person name="Taylor R.E."/>
        </authorList>
    </citation>
    <scope>NUCLEOTIDE SEQUENCE [LARGE SCALE GENOMIC DNA]</scope>
    <source>
        <strain evidence="1 2">Cb vi76</strain>
    </source>
</reference>
<dbReference type="Proteomes" id="UP000028547">
    <property type="component" value="Unassembled WGS sequence"/>
</dbReference>
<proteinExistence type="predicted"/>